<dbReference type="Gene3D" id="1.20.1280.50">
    <property type="match status" value="1"/>
</dbReference>
<evidence type="ECO:0000313" key="3">
    <source>
        <dbReference type="EMBL" id="TVT97112.1"/>
    </source>
</evidence>
<comment type="caution">
    <text evidence="3">The sequence shown here is derived from an EMBL/GenBank/DDBJ whole genome shotgun (WGS) entry which is preliminary data.</text>
</comment>
<dbReference type="AlphaFoldDB" id="A0A5J9SE18"/>
<feature type="domain" description="KIB1-4 beta-propeller" evidence="2">
    <location>
        <begin position="327"/>
        <end position="432"/>
    </location>
</feature>
<dbReference type="Gramene" id="TVT97112">
    <property type="protein sequence ID" value="TVT97112"/>
    <property type="gene ID" value="EJB05_57651"/>
</dbReference>
<dbReference type="InterPro" id="IPR005174">
    <property type="entry name" value="KIB1-4_b-propeller"/>
</dbReference>
<feature type="non-terminal residue" evidence="3">
    <location>
        <position position="1"/>
    </location>
</feature>
<dbReference type="PANTHER" id="PTHR33110:SF76">
    <property type="entry name" value="DUF295 DOMAIN-CONTAINING PROTEIN"/>
    <property type="match status" value="1"/>
</dbReference>
<proteinExistence type="predicted"/>
<accession>A0A5J9SE18</accession>
<feature type="region of interest" description="Disordered" evidence="1">
    <location>
        <begin position="253"/>
        <end position="302"/>
    </location>
</feature>
<dbReference type="EMBL" id="RWGY01001069">
    <property type="protein sequence ID" value="TVT97112.1"/>
    <property type="molecule type" value="Genomic_DNA"/>
</dbReference>
<feature type="compositionally biased region" description="Acidic residues" evidence="1">
    <location>
        <begin position="260"/>
        <end position="292"/>
    </location>
</feature>
<dbReference type="SUPFAM" id="SSF81383">
    <property type="entry name" value="F-box domain"/>
    <property type="match status" value="1"/>
</dbReference>
<protein>
    <recommendedName>
        <fullName evidence="2">KIB1-4 beta-propeller domain-containing protein</fullName>
    </recommendedName>
</protein>
<evidence type="ECO:0000313" key="4">
    <source>
        <dbReference type="Proteomes" id="UP000324897"/>
    </source>
</evidence>
<gene>
    <name evidence="3" type="ORF">EJB05_57651</name>
</gene>
<evidence type="ECO:0000256" key="1">
    <source>
        <dbReference type="SAM" id="MobiDB-lite"/>
    </source>
</evidence>
<dbReference type="InterPro" id="IPR036047">
    <property type="entry name" value="F-box-like_dom_sf"/>
</dbReference>
<sequence length="461" mass="51567">MASQSAVEDVPPWSDLLPDLLGRIAARCTKPVDRASFRAVCRSWLSAARHHCPRMSLTPWVLLHDGSFLTLADGHRDLPSKVTTYGVFVKPSSGAGGLHRVPLPENAVVVGSTDNWIALQHRKASTFLYNPFSDTTVPLPGVDAVGAKAPAWTFDVIKVLMRSSTTNEDIIVAVMTRSSSYPFVLTVPGKGTWVPEPHAPPFKYIVDVAFLGDNKLFGITKAEDLFCFDIDDQAPAVTDCKRVIKHPMNNDAHDYVPWSDVDDEDEEEEDNSNSDDDDEEDISSDEEEEELSSSDSEYSSDSRYAYGSENEEFFSNQVPTSVDCWFDYDEEDDEFRRVQIVTIRYLVQSHGKLIMVRRQLRTPENLQWHTRKVEVFEADLDAAAWVPLTGGLGSDGGQALFVSRRFSKCVSTGSFGQGEIEDDAVYFMDTREVFHMRLGTIGPALWSLNIHDPTWLFPPDL</sequence>
<feature type="domain" description="KIB1-4 beta-propeller" evidence="2">
    <location>
        <begin position="96"/>
        <end position="251"/>
    </location>
</feature>
<dbReference type="Proteomes" id="UP000324897">
    <property type="component" value="Unassembled WGS sequence"/>
</dbReference>
<dbReference type="PANTHER" id="PTHR33110">
    <property type="entry name" value="F-BOX/KELCH-REPEAT PROTEIN-RELATED"/>
    <property type="match status" value="1"/>
</dbReference>
<keyword evidence="4" id="KW-1185">Reference proteome</keyword>
<reference evidence="3 4" key="1">
    <citation type="journal article" date="2019" name="Sci. Rep.">
        <title>A high-quality genome of Eragrostis curvula grass provides insights into Poaceae evolution and supports new strategies to enhance forage quality.</title>
        <authorList>
            <person name="Carballo J."/>
            <person name="Santos B.A.C.M."/>
            <person name="Zappacosta D."/>
            <person name="Garbus I."/>
            <person name="Selva J.P."/>
            <person name="Gallo C.A."/>
            <person name="Diaz A."/>
            <person name="Albertini E."/>
            <person name="Caccamo M."/>
            <person name="Echenique V."/>
        </authorList>
    </citation>
    <scope>NUCLEOTIDE SEQUENCE [LARGE SCALE GENOMIC DNA]</scope>
    <source>
        <strain evidence="4">cv. Victoria</strain>
        <tissue evidence="3">Leaf</tissue>
    </source>
</reference>
<name>A0A5J9SE18_9POAL</name>
<dbReference type="Pfam" id="PF03478">
    <property type="entry name" value="Beta-prop_KIB1-4"/>
    <property type="match status" value="2"/>
</dbReference>
<organism evidence="3 4">
    <name type="scientific">Eragrostis curvula</name>
    <name type="common">weeping love grass</name>
    <dbReference type="NCBI Taxonomy" id="38414"/>
    <lineage>
        <taxon>Eukaryota</taxon>
        <taxon>Viridiplantae</taxon>
        <taxon>Streptophyta</taxon>
        <taxon>Embryophyta</taxon>
        <taxon>Tracheophyta</taxon>
        <taxon>Spermatophyta</taxon>
        <taxon>Magnoliopsida</taxon>
        <taxon>Liliopsida</taxon>
        <taxon>Poales</taxon>
        <taxon>Poaceae</taxon>
        <taxon>PACMAD clade</taxon>
        <taxon>Chloridoideae</taxon>
        <taxon>Eragrostideae</taxon>
        <taxon>Eragrostidinae</taxon>
        <taxon>Eragrostis</taxon>
    </lineage>
</organism>
<dbReference type="OrthoDB" id="677671at2759"/>
<feature type="compositionally biased region" description="Low complexity" evidence="1">
    <location>
        <begin position="293"/>
        <end position="302"/>
    </location>
</feature>
<evidence type="ECO:0000259" key="2">
    <source>
        <dbReference type="Pfam" id="PF03478"/>
    </source>
</evidence>